<evidence type="ECO:0000313" key="3">
    <source>
        <dbReference type="Proteomes" id="UP000800200"/>
    </source>
</evidence>
<keyword evidence="3" id="KW-1185">Reference proteome</keyword>
<reference evidence="2" key="1">
    <citation type="journal article" date="2020" name="Stud. Mycol.">
        <title>101 Dothideomycetes genomes: a test case for predicting lifestyles and emergence of pathogens.</title>
        <authorList>
            <person name="Haridas S."/>
            <person name="Albert R."/>
            <person name="Binder M."/>
            <person name="Bloem J."/>
            <person name="Labutti K."/>
            <person name="Salamov A."/>
            <person name="Andreopoulos B."/>
            <person name="Baker S."/>
            <person name="Barry K."/>
            <person name="Bills G."/>
            <person name="Bluhm B."/>
            <person name="Cannon C."/>
            <person name="Castanera R."/>
            <person name="Culley D."/>
            <person name="Daum C."/>
            <person name="Ezra D."/>
            <person name="Gonzalez J."/>
            <person name="Henrissat B."/>
            <person name="Kuo A."/>
            <person name="Liang C."/>
            <person name="Lipzen A."/>
            <person name="Lutzoni F."/>
            <person name="Magnuson J."/>
            <person name="Mondo S."/>
            <person name="Nolan M."/>
            <person name="Ohm R."/>
            <person name="Pangilinan J."/>
            <person name="Park H.-J."/>
            <person name="Ramirez L."/>
            <person name="Alfaro M."/>
            <person name="Sun H."/>
            <person name="Tritt A."/>
            <person name="Yoshinaga Y."/>
            <person name="Zwiers L.-H."/>
            <person name="Turgeon B."/>
            <person name="Goodwin S."/>
            <person name="Spatafora J."/>
            <person name="Crous P."/>
            <person name="Grigoriev I."/>
        </authorList>
    </citation>
    <scope>NUCLEOTIDE SEQUENCE</scope>
    <source>
        <strain evidence="2">CBS 207.26</strain>
    </source>
</reference>
<proteinExistence type="predicted"/>
<feature type="compositionally biased region" description="Polar residues" evidence="1">
    <location>
        <begin position="128"/>
        <end position="149"/>
    </location>
</feature>
<feature type="compositionally biased region" description="Polar residues" evidence="1">
    <location>
        <begin position="157"/>
        <end position="167"/>
    </location>
</feature>
<dbReference type="Proteomes" id="UP000800200">
    <property type="component" value="Unassembled WGS sequence"/>
</dbReference>
<evidence type="ECO:0000256" key="1">
    <source>
        <dbReference type="SAM" id="MobiDB-lite"/>
    </source>
</evidence>
<organism evidence="2 3">
    <name type="scientific">Zopfia rhizophila CBS 207.26</name>
    <dbReference type="NCBI Taxonomy" id="1314779"/>
    <lineage>
        <taxon>Eukaryota</taxon>
        <taxon>Fungi</taxon>
        <taxon>Dikarya</taxon>
        <taxon>Ascomycota</taxon>
        <taxon>Pezizomycotina</taxon>
        <taxon>Dothideomycetes</taxon>
        <taxon>Dothideomycetes incertae sedis</taxon>
        <taxon>Zopfiaceae</taxon>
        <taxon>Zopfia</taxon>
    </lineage>
</organism>
<gene>
    <name evidence="2" type="ORF">K469DRAFT_747890</name>
</gene>
<evidence type="ECO:0000313" key="2">
    <source>
        <dbReference type="EMBL" id="KAF2189968.1"/>
    </source>
</evidence>
<sequence length="167" mass="18633">MLHTEKSVFAFRVSSVIKDDYQDILRRPFEGVIGNESIDFAKLKETAKDFMRDYPERVKDPDIETLDTWSSNGTWAFIITSTATPESDPELIKTFNAIRSPNVEVLDNPPTLRSPDVEMLDNPPTLHITESVNTAPEKQTPANAGSLSDKNVDSPKVTPSQSAQRVI</sequence>
<dbReference type="AlphaFoldDB" id="A0A6A6EH30"/>
<name>A0A6A6EH30_9PEZI</name>
<dbReference type="EMBL" id="ML994620">
    <property type="protein sequence ID" value="KAF2189968.1"/>
    <property type="molecule type" value="Genomic_DNA"/>
</dbReference>
<protein>
    <submittedName>
        <fullName evidence="2">Uncharacterized protein</fullName>
    </submittedName>
</protein>
<feature type="region of interest" description="Disordered" evidence="1">
    <location>
        <begin position="107"/>
        <end position="167"/>
    </location>
</feature>
<accession>A0A6A6EH30</accession>